<evidence type="ECO:0000313" key="6">
    <source>
        <dbReference type="EMBL" id="KKQ50427.1"/>
    </source>
</evidence>
<dbReference type="InterPro" id="IPR004792">
    <property type="entry name" value="BaiN-like"/>
</dbReference>
<keyword evidence="2" id="KW-0285">Flavoprotein</keyword>
<comment type="cofactor">
    <cofactor evidence="1">
        <name>FAD</name>
        <dbReference type="ChEBI" id="CHEBI:57692"/>
    </cofactor>
</comment>
<evidence type="ECO:0000259" key="4">
    <source>
        <dbReference type="Pfam" id="PF03486"/>
    </source>
</evidence>
<dbReference type="Gene3D" id="2.40.30.10">
    <property type="entry name" value="Translation factors"/>
    <property type="match status" value="1"/>
</dbReference>
<comment type="caution">
    <text evidence="6">The sequence shown here is derived from an EMBL/GenBank/DDBJ whole genome shotgun (WGS) entry which is preliminary data.</text>
</comment>
<dbReference type="SUPFAM" id="SSF51905">
    <property type="entry name" value="FAD/NAD(P)-binding domain"/>
    <property type="match status" value="1"/>
</dbReference>
<keyword evidence="3" id="KW-0274">FAD</keyword>
<reference evidence="6 7" key="1">
    <citation type="journal article" date="2015" name="Nature">
        <title>rRNA introns, odd ribosomes, and small enigmatic genomes across a large radiation of phyla.</title>
        <authorList>
            <person name="Brown C.T."/>
            <person name="Hug L.A."/>
            <person name="Thomas B.C."/>
            <person name="Sharon I."/>
            <person name="Castelle C.J."/>
            <person name="Singh A."/>
            <person name="Wilkins M.J."/>
            <person name="Williams K.H."/>
            <person name="Banfield J.F."/>
        </authorList>
    </citation>
    <scope>NUCLEOTIDE SEQUENCE [LARGE SCALE GENOMIC DNA]</scope>
</reference>
<dbReference type="InterPro" id="IPR055178">
    <property type="entry name" value="RsdA/BaiN/AoA(So)-like_dom"/>
</dbReference>
<dbReference type="EMBL" id="LBTW01000006">
    <property type="protein sequence ID" value="KKQ50427.1"/>
    <property type="molecule type" value="Genomic_DNA"/>
</dbReference>
<dbReference type="PANTHER" id="PTHR42887">
    <property type="entry name" value="OS12G0638800 PROTEIN"/>
    <property type="match status" value="1"/>
</dbReference>
<dbReference type="InterPro" id="IPR036188">
    <property type="entry name" value="FAD/NAD-bd_sf"/>
</dbReference>
<evidence type="ECO:0000256" key="1">
    <source>
        <dbReference type="ARBA" id="ARBA00001974"/>
    </source>
</evidence>
<evidence type="ECO:0000256" key="2">
    <source>
        <dbReference type="ARBA" id="ARBA00022630"/>
    </source>
</evidence>
<accession>A0A0G0I799</accession>
<evidence type="ECO:0000259" key="5">
    <source>
        <dbReference type="Pfam" id="PF22780"/>
    </source>
</evidence>
<proteinExistence type="predicted"/>
<evidence type="ECO:0000313" key="7">
    <source>
        <dbReference type="Proteomes" id="UP000034366"/>
    </source>
</evidence>
<name>A0A0G0I799_9BACT</name>
<dbReference type="Gene3D" id="3.50.50.60">
    <property type="entry name" value="FAD/NAD(P)-binding domain"/>
    <property type="match status" value="1"/>
</dbReference>
<dbReference type="InterPro" id="IPR057661">
    <property type="entry name" value="RsdA/BaiN/AoA(So)_Rossmann"/>
</dbReference>
<dbReference type="PRINTS" id="PR00368">
    <property type="entry name" value="FADPNR"/>
</dbReference>
<dbReference type="PATRIC" id="fig|1618592.3.peg.155"/>
<dbReference type="AlphaFoldDB" id="A0A0G0I799"/>
<dbReference type="NCBIfam" id="TIGR00275">
    <property type="entry name" value="aminoacetone oxidase family FAD-binding enzyme"/>
    <property type="match status" value="1"/>
</dbReference>
<dbReference type="InterPro" id="IPR023166">
    <property type="entry name" value="BaiN-like_dom_sf"/>
</dbReference>
<dbReference type="Pfam" id="PF03486">
    <property type="entry name" value="HI0933_like"/>
    <property type="match status" value="1"/>
</dbReference>
<feature type="domain" description="RsdA/BaiN/AoA(So)-like insert" evidence="5">
    <location>
        <begin position="193"/>
        <end position="355"/>
    </location>
</feature>
<dbReference type="Proteomes" id="UP000034366">
    <property type="component" value="Unassembled WGS sequence"/>
</dbReference>
<feature type="domain" description="RsdA/BaiN/AoA(So)-like Rossmann fold-like" evidence="4">
    <location>
        <begin position="6"/>
        <end position="407"/>
    </location>
</feature>
<gene>
    <name evidence="6" type="ORF">US67_C0006G0013</name>
</gene>
<dbReference type="SUPFAM" id="SSF160996">
    <property type="entry name" value="HI0933 insert domain-like"/>
    <property type="match status" value="1"/>
</dbReference>
<protein>
    <submittedName>
        <fullName evidence="6">HI0933 family protein</fullName>
    </submittedName>
</protein>
<evidence type="ECO:0000256" key="3">
    <source>
        <dbReference type="ARBA" id="ARBA00022827"/>
    </source>
</evidence>
<sequence length="413" mass="45040">MNYKYDVAIIGAGPAGIMAGISVINSLNKVCILEKNSSAGKKLLISGKGRCNVTTSKDIREIVNAFGKNGKFLYGALTRFSNSDLMNFFESRGVKLKEERGMRMFPVSDKSETILNCLLAELNKNGVEVIYNFPADTVKKTENGFQVSFKSNTIFCNKLIIATGGKSYPETGSTGDGYVFAKSLGHSIVKPIPALTPLIGGDKDLWSLSGLSLKNVALSFSVNGKTFSSEFGEMLFTHKGISGPIVLKLSRGVYEQLAMGNKVWANIDLKPKLDEKMLRQRIHNELVETPKKEYQSLLKTLLPKLLILYAIKITGVDKHKQSSTLNKQEISALISFLKYFCFEITGVESIKKAIVTHGGVPIDEINSSSMMSNIVPNLYFAGEVICLDGPTGGFNMQKAFSTGYLAGFSASVI</sequence>
<dbReference type="PANTHER" id="PTHR42887:SF2">
    <property type="entry name" value="OS12G0638800 PROTEIN"/>
    <property type="match status" value="1"/>
</dbReference>
<dbReference type="Pfam" id="PF22780">
    <property type="entry name" value="HI0933_like_1st"/>
    <property type="match status" value="1"/>
</dbReference>
<organism evidence="6 7">
    <name type="scientific">Candidatus Woesebacteria bacterium GW2011_GWD1_38_10</name>
    <dbReference type="NCBI Taxonomy" id="1618592"/>
    <lineage>
        <taxon>Bacteria</taxon>
        <taxon>Candidatus Woeseibacteriota</taxon>
    </lineage>
</organism>
<dbReference type="Gene3D" id="1.10.8.260">
    <property type="entry name" value="HI0933 insert domain-like"/>
    <property type="match status" value="1"/>
</dbReference>